<feature type="compositionally biased region" description="Polar residues" evidence="1">
    <location>
        <begin position="448"/>
        <end position="477"/>
    </location>
</feature>
<dbReference type="GeneID" id="111084013"/>
<reference evidence="3" key="1">
    <citation type="submission" date="2025-08" db="UniProtKB">
        <authorList>
            <consortium name="RefSeq"/>
        </authorList>
    </citation>
    <scope>IDENTIFICATION</scope>
    <source>
        <tissue evidence="3">Muscle</tissue>
    </source>
</reference>
<feature type="region of interest" description="Disordered" evidence="1">
    <location>
        <begin position="1"/>
        <end position="37"/>
    </location>
</feature>
<feature type="compositionally biased region" description="Polar residues" evidence="1">
    <location>
        <begin position="410"/>
        <end position="421"/>
    </location>
</feature>
<evidence type="ECO:0000313" key="2">
    <source>
        <dbReference type="Proteomes" id="UP000694941"/>
    </source>
</evidence>
<evidence type="ECO:0000313" key="3">
    <source>
        <dbReference type="RefSeq" id="XP_022236496.1"/>
    </source>
</evidence>
<organism evidence="2 3">
    <name type="scientific">Limulus polyphemus</name>
    <name type="common">Atlantic horseshoe crab</name>
    <dbReference type="NCBI Taxonomy" id="6850"/>
    <lineage>
        <taxon>Eukaryota</taxon>
        <taxon>Metazoa</taxon>
        <taxon>Ecdysozoa</taxon>
        <taxon>Arthropoda</taxon>
        <taxon>Chelicerata</taxon>
        <taxon>Merostomata</taxon>
        <taxon>Xiphosura</taxon>
        <taxon>Limulidae</taxon>
        <taxon>Limulus</taxon>
    </lineage>
</organism>
<accession>A0ABM1RYP1</accession>
<evidence type="ECO:0000256" key="1">
    <source>
        <dbReference type="SAM" id="MobiDB-lite"/>
    </source>
</evidence>
<feature type="region of interest" description="Disordered" evidence="1">
    <location>
        <begin position="448"/>
        <end position="524"/>
    </location>
</feature>
<feature type="non-terminal residue" evidence="3">
    <location>
        <position position="1"/>
    </location>
</feature>
<sequence length="666" mass="74899">EQRGRPQIPKSHAFQPQQTDVKRISEQSEQNRLQRSESLGKTFQNMVQPQAPISMAPQSASQQIFQESSLLWAPVSTTAQPANQHWSQQPPLPWAPISTTAHPINQDRTHQHSLLLDPISTSVHSINEDKTQEPLLPWTPVSTTMQPACQDRIQQPPLPWTTVSTKVYATDQDRTQQTSVSFQKDALHHSSQHLNLGESRSLSMSNVQYIDTNNGNFIQTENVRDNLHSFSLDVMTMSSIPQSISQQTQYYYRNNVTKDQQLTTFQPPQLDPFDIQRQKQIPDSQEWSPVMDLSPIVDVSPSVEAAEQKLMEKYQELIPQMSMPRVTSGNIPEMLASFQRSSEANPKEPQFKMQQISFSDSSSLYTMSSDSSRISNGIPVTSEGQPVTHNVIEMTRSMLKEHRTSALCSQAVTTSQPQSSKAAGARRIHRRLPQPTLEQMQEAIALASQTPKFKSTQYRNQGVSSNKGPTRRNISPETQRKGMTEKSQVLQHQNIPQTPSELEKRSQMIKISASDTQNEAHRPQTSNINSITSSAFQSFPVSITPVMVSTTGTSFHSSVALSYQRGIQTVPSFNSQFDTLYNNGHTLKIHSPLLYSKINISEPEKGILTSGSKENIHIGYSRSFSVPDSVSKIGTYTQLQSVKVRTITVKIVFNYTHWIQQVIFRS</sequence>
<feature type="compositionally biased region" description="Polar residues" evidence="1">
    <location>
        <begin position="513"/>
        <end position="524"/>
    </location>
</feature>
<dbReference type="Proteomes" id="UP000694941">
    <property type="component" value="Unplaced"/>
</dbReference>
<feature type="compositionally biased region" description="Polar residues" evidence="1">
    <location>
        <begin position="485"/>
        <end position="500"/>
    </location>
</feature>
<gene>
    <name evidence="3" type="primary">LOC111084013</name>
</gene>
<name>A0ABM1RYP1_LIMPO</name>
<keyword evidence="2" id="KW-1185">Reference proteome</keyword>
<proteinExistence type="predicted"/>
<feature type="compositionally biased region" description="Polar residues" evidence="1">
    <location>
        <begin position="27"/>
        <end position="37"/>
    </location>
</feature>
<feature type="region of interest" description="Disordered" evidence="1">
    <location>
        <begin position="410"/>
        <end position="434"/>
    </location>
</feature>
<protein>
    <submittedName>
        <fullName evidence="3">Uncharacterized protein LOC111084013</fullName>
    </submittedName>
</protein>
<dbReference type="RefSeq" id="XP_022236496.1">
    <property type="nucleotide sequence ID" value="XM_022380788.1"/>
</dbReference>